<dbReference type="Proteomes" id="UP000067448">
    <property type="component" value="Unassembled WGS sequence"/>
</dbReference>
<protein>
    <submittedName>
        <fullName evidence="1">Uncharacterized protein</fullName>
    </submittedName>
</protein>
<comment type="caution">
    <text evidence="1">The sequence shown here is derived from an EMBL/GenBank/DDBJ whole genome shotgun (WGS) entry which is preliminary data.</text>
</comment>
<dbReference type="OrthoDB" id="3360700at2"/>
<accession>A0A100JJJ7</accession>
<evidence type="ECO:0000313" key="1">
    <source>
        <dbReference type="EMBL" id="GAQ60688.1"/>
    </source>
</evidence>
<proteinExistence type="predicted"/>
<gene>
    <name evidence="1" type="ORF">SsS58_01030</name>
</gene>
<reference evidence="1 2" key="2">
    <citation type="journal article" date="2016" name="Genome Announc.">
        <title>Draft Genome Sequences of Streptomyces scabiei S58, Streptomyces turgidiscabies T45, and Streptomyces acidiscabies a10, the Pathogens of Potato Common Scab, Isolated in Japan.</title>
        <authorList>
            <person name="Tomihama T."/>
            <person name="Nishi Y."/>
            <person name="Sakai M."/>
            <person name="Ikenaga M."/>
            <person name="Okubo T."/>
            <person name="Ikeda S."/>
        </authorList>
    </citation>
    <scope>NUCLEOTIDE SEQUENCE [LARGE SCALE GENOMIC DNA]</scope>
    <source>
        <strain evidence="1 2">S58</strain>
    </source>
</reference>
<reference evidence="2" key="1">
    <citation type="submission" date="2015-11" db="EMBL/GenBank/DDBJ databases">
        <authorList>
            <consortium name="Cross-ministerial Strategic Innovation Promotion Program (SIP) consortium"/>
            <person name="Tomihama T."/>
            <person name="Ikenaga M."/>
            <person name="Sakai M."/>
            <person name="Okubo T."/>
            <person name="Ikeda S."/>
        </authorList>
    </citation>
    <scope>NUCLEOTIDE SEQUENCE [LARGE SCALE GENOMIC DNA]</scope>
    <source>
        <strain evidence="2">S58</strain>
    </source>
</reference>
<evidence type="ECO:0000313" key="2">
    <source>
        <dbReference type="Proteomes" id="UP000067448"/>
    </source>
</evidence>
<dbReference type="EMBL" id="BCMM01000003">
    <property type="protein sequence ID" value="GAQ60688.1"/>
    <property type="molecule type" value="Genomic_DNA"/>
</dbReference>
<reference evidence="2" key="3">
    <citation type="submission" date="2016-02" db="EMBL/GenBank/DDBJ databases">
        <title>Draft genome of pathogenic Streptomyces sp. in Japan.</title>
        <authorList>
            <person name="Tomihama T."/>
            <person name="Ikenaga M."/>
            <person name="Sakai M."/>
            <person name="Okubo T."/>
            <person name="Ikeda S."/>
        </authorList>
    </citation>
    <scope>NUCLEOTIDE SEQUENCE [LARGE SCALE GENOMIC DNA]</scope>
    <source>
        <strain evidence="2">S58</strain>
    </source>
</reference>
<dbReference type="RefSeq" id="WP_059078798.1">
    <property type="nucleotide sequence ID" value="NZ_BCMM01000003.1"/>
</dbReference>
<sequence length="184" mass="20769">MTPHSLAFHMDVVTTGTVLGAGPADSPARVAEILGPAFAENTFGDHSMCRDYGLTEFYWDRARPDHPWSGHHFTVQVHRLAHRHRTLADVTLRTRYGRFARRLRFEKLHRLLVRRDVHLTEVPAIPASAPHFRTFWQPGSHVAVTVVSAYDENSTPDGLRVGDVYSLHAPMTAGEVEWRRTQAG</sequence>
<dbReference type="AlphaFoldDB" id="A0A100JJJ7"/>
<name>A0A100JJJ7_STRSC</name>
<organism evidence="1 2">
    <name type="scientific">Streptomyces scabiei</name>
    <dbReference type="NCBI Taxonomy" id="1930"/>
    <lineage>
        <taxon>Bacteria</taxon>
        <taxon>Bacillati</taxon>
        <taxon>Actinomycetota</taxon>
        <taxon>Actinomycetes</taxon>
        <taxon>Kitasatosporales</taxon>
        <taxon>Streptomycetaceae</taxon>
        <taxon>Streptomyces</taxon>
    </lineage>
</organism>